<dbReference type="InterPro" id="IPR007197">
    <property type="entry name" value="rSAM"/>
</dbReference>
<evidence type="ECO:0000256" key="2">
    <source>
        <dbReference type="ARBA" id="ARBA00022603"/>
    </source>
</evidence>
<dbReference type="STRING" id="497964.CfE428DRAFT_1237"/>
<evidence type="ECO:0000313" key="10">
    <source>
        <dbReference type="EMBL" id="EDY20944.1"/>
    </source>
</evidence>
<dbReference type="PROSITE" id="PS51332">
    <property type="entry name" value="B12_BINDING"/>
    <property type="match status" value="1"/>
</dbReference>
<dbReference type="GO" id="GO:0046872">
    <property type="term" value="F:metal ion binding"/>
    <property type="evidence" value="ECO:0007669"/>
    <property type="project" value="UniProtKB-KW"/>
</dbReference>
<dbReference type="InterPro" id="IPR023404">
    <property type="entry name" value="rSAM_horseshoe"/>
</dbReference>
<feature type="domain" description="B12-binding" evidence="8">
    <location>
        <begin position="23"/>
        <end position="156"/>
    </location>
</feature>
<dbReference type="PANTHER" id="PTHR43409:SF7">
    <property type="entry name" value="BLL1977 PROTEIN"/>
    <property type="match status" value="1"/>
</dbReference>
<keyword evidence="7" id="KW-0411">Iron-sulfur</keyword>
<feature type="domain" description="Radical SAM core" evidence="9">
    <location>
        <begin position="180"/>
        <end position="396"/>
    </location>
</feature>
<dbReference type="PROSITE" id="PS51918">
    <property type="entry name" value="RADICAL_SAM"/>
    <property type="match status" value="1"/>
</dbReference>
<keyword evidence="11" id="KW-1185">Reference proteome</keyword>
<keyword evidence="2" id="KW-0489">Methyltransferase</keyword>
<dbReference type="SFLD" id="SFLDS00029">
    <property type="entry name" value="Radical_SAM"/>
    <property type="match status" value="1"/>
</dbReference>
<keyword evidence="6" id="KW-0408">Iron</keyword>
<comment type="cofactor">
    <cofactor evidence="1">
        <name>[4Fe-4S] cluster</name>
        <dbReference type="ChEBI" id="CHEBI:49883"/>
    </cofactor>
</comment>
<dbReference type="EMBL" id="ABVL01000003">
    <property type="protein sequence ID" value="EDY20944.1"/>
    <property type="molecule type" value="Genomic_DNA"/>
</dbReference>
<dbReference type="InterPro" id="IPR006638">
    <property type="entry name" value="Elp3/MiaA/NifB-like_rSAM"/>
</dbReference>
<dbReference type="InParanoid" id="B4CXE6"/>
<name>B4CXE6_9BACT</name>
<evidence type="ECO:0000256" key="7">
    <source>
        <dbReference type="ARBA" id="ARBA00023014"/>
    </source>
</evidence>
<evidence type="ECO:0000256" key="5">
    <source>
        <dbReference type="ARBA" id="ARBA00022723"/>
    </source>
</evidence>
<reference evidence="10 11" key="1">
    <citation type="journal article" date="2011" name="J. Bacteriol.">
        <title>Genome sequence of Chthoniobacter flavus Ellin428, an aerobic heterotrophic soil bacterium.</title>
        <authorList>
            <person name="Kant R."/>
            <person name="van Passel M.W."/>
            <person name="Palva A."/>
            <person name="Lucas S."/>
            <person name="Lapidus A."/>
            <person name="Glavina Del Rio T."/>
            <person name="Dalin E."/>
            <person name="Tice H."/>
            <person name="Bruce D."/>
            <person name="Goodwin L."/>
            <person name="Pitluck S."/>
            <person name="Larimer F.W."/>
            <person name="Land M.L."/>
            <person name="Hauser L."/>
            <person name="Sangwan P."/>
            <person name="de Vos W.M."/>
            <person name="Janssen P.H."/>
            <person name="Smidt H."/>
        </authorList>
    </citation>
    <scope>NUCLEOTIDE SEQUENCE [LARGE SCALE GENOMIC DNA]</scope>
    <source>
        <strain evidence="10 11">Ellin428</strain>
    </source>
</reference>
<evidence type="ECO:0000256" key="6">
    <source>
        <dbReference type="ARBA" id="ARBA00023004"/>
    </source>
</evidence>
<dbReference type="SFLD" id="SFLDG01082">
    <property type="entry name" value="B12-binding_domain_containing"/>
    <property type="match status" value="1"/>
</dbReference>
<dbReference type="GO" id="GO:0051539">
    <property type="term" value="F:4 iron, 4 sulfur cluster binding"/>
    <property type="evidence" value="ECO:0007669"/>
    <property type="project" value="UniProtKB-KW"/>
</dbReference>
<dbReference type="InterPro" id="IPR006158">
    <property type="entry name" value="Cobalamin-bd"/>
</dbReference>
<evidence type="ECO:0000256" key="3">
    <source>
        <dbReference type="ARBA" id="ARBA00022679"/>
    </source>
</evidence>
<evidence type="ECO:0000259" key="8">
    <source>
        <dbReference type="PROSITE" id="PS51332"/>
    </source>
</evidence>
<comment type="caution">
    <text evidence="10">The sequence shown here is derived from an EMBL/GenBank/DDBJ whole genome shotgun (WGS) entry which is preliminary data.</text>
</comment>
<dbReference type="InterPro" id="IPR025274">
    <property type="entry name" value="DUF4070"/>
</dbReference>
<dbReference type="Proteomes" id="UP000005824">
    <property type="component" value="Unassembled WGS sequence"/>
</dbReference>
<proteinExistence type="predicted"/>
<dbReference type="eggNOG" id="COG1032">
    <property type="taxonomic scope" value="Bacteria"/>
</dbReference>
<keyword evidence="4" id="KW-0949">S-adenosyl-L-methionine</keyword>
<dbReference type="CDD" id="cd01335">
    <property type="entry name" value="Radical_SAM"/>
    <property type="match status" value="1"/>
</dbReference>
<dbReference type="Pfam" id="PF04055">
    <property type="entry name" value="Radical_SAM"/>
    <property type="match status" value="1"/>
</dbReference>
<dbReference type="GO" id="GO:0003824">
    <property type="term" value="F:catalytic activity"/>
    <property type="evidence" value="ECO:0007669"/>
    <property type="project" value="InterPro"/>
</dbReference>
<sequence>MAAAGIFNFPERALAATLRPVIKIALISPKGPLYRHRGGIWKKSLRYQPLTLTTLAALVPPDVPAELELIDEGIANVPLDLEADLIGLTVITGTARRAYELADHFRARGITVVLGGPHVTLIPEDADPHADAVVVGYAEDTWPELLRDFMRGCLKKLYRQAPGLDLAGRPFARRELLPSRRYLTSDVFEATRGCVHSCDFCVVPTAWGRKPWQKPVVEVVADIRQQGARKLIFVDLNLIAHRGYALELFTALIPLRLQWYGLATVLLADDPELLELAARSGCKGLLMGLESISTTNLRQNHKGFNTPEDYGRVVERLHAQGIALQGCFVFGLDDDRPDVFLKTARFAVEAGIDLPRFAVVTPFPNTPLYKRLEAEGRILTKDWELYDGQHVVFQPRHMSVEELQSGIEVAWKHAYSLPSIIRRITRSPAPWPVRLGTNLGYRFYAQNLSRFYNCDWIIGRAPAKKTGNVEEAVPV</sequence>
<keyword evidence="5" id="KW-0479">Metal-binding</keyword>
<accession>B4CXE6</accession>
<evidence type="ECO:0000259" key="9">
    <source>
        <dbReference type="PROSITE" id="PS51918"/>
    </source>
</evidence>
<dbReference type="CDD" id="cd02068">
    <property type="entry name" value="radical_SAM_B12_BD"/>
    <property type="match status" value="1"/>
</dbReference>
<dbReference type="Pfam" id="PF13282">
    <property type="entry name" value="DUF4070"/>
    <property type="match status" value="1"/>
</dbReference>
<evidence type="ECO:0000256" key="1">
    <source>
        <dbReference type="ARBA" id="ARBA00001966"/>
    </source>
</evidence>
<dbReference type="SMART" id="SM00729">
    <property type="entry name" value="Elp3"/>
    <property type="match status" value="1"/>
</dbReference>
<dbReference type="InterPro" id="IPR051198">
    <property type="entry name" value="BchE-like"/>
</dbReference>
<organism evidence="10 11">
    <name type="scientific">Chthoniobacter flavus Ellin428</name>
    <dbReference type="NCBI Taxonomy" id="497964"/>
    <lineage>
        <taxon>Bacteria</taxon>
        <taxon>Pseudomonadati</taxon>
        <taxon>Verrucomicrobiota</taxon>
        <taxon>Spartobacteria</taxon>
        <taxon>Chthoniobacterales</taxon>
        <taxon>Chthoniobacteraceae</taxon>
        <taxon>Chthoniobacter</taxon>
    </lineage>
</organism>
<evidence type="ECO:0000256" key="4">
    <source>
        <dbReference type="ARBA" id="ARBA00022691"/>
    </source>
</evidence>
<keyword evidence="3" id="KW-0808">Transferase</keyword>
<dbReference type="GO" id="GO:0005829">
    <property type="term" value="C:cytosol"/>
    <property type="evidence" value="ECO:0007669"/>
    <property type="project" value="TreeGrafter"/>
</dbReference>
<dbReference type="SUPFAM" id="SSF102114">
    <property type="entry name" value="Radical SAM enzymes"/>
    <property type="match status" value="1"/>
</dbReference>
<protein>
    <submittedName>
        <fullName evidence="10">Radical SAM domain protein</fullName>
    </submittedName>
</protein>
<dbReference type="SFLD" id="SFLDG01123">
    <property type="entry name" value="methyltransferase_(Class_B)"/>
    <property type="match status" value="1"/>
</dbReference>
<dbReference type="InterPro" id="IPR058240">
    <property type="entry name" value="rSAM_sf"/>
</dbReference>
<dbReference type="InterPro" id="IPR034466">
    <property type="entry name" value="Methyltransferase_Class_B"/>
</dbReference>
<dbReference type="PANTHER" id="PTHR43409">
    <property type="entry name" value="ANAEROBIC MAGNESIUM-PROTOPORPHYRIN IX MONOMETHYL ESTER CYCLASE-RELATED"/>
    <property type="match status" value="1"/>
</dbReference>
<dbReference type="GO" id="GO:0031419">
    <property type="term" value="F:cobalamin binding"/>
    <property type="evidence" value="ECO:0007669"/>
    <property type="project" value="InterPro"/>
</dbReference>
<dbReference type="Pfam" id="PF02310">
    <property type="entry name" value="B12-binding"/>
    <property type="match status" value="1"/>
</dbReference>
<gene>
    <name evidence="10" type="ORF">CfE428DRAFT_1237</name>
</gene>
<evidence type="ECO:0000313" key="11">
    <source>
        <dbReference type="Proteomes" id="UP000005824"/>
    </source>
</evidence>
<dbReference type="AlphaFoldDB" id="B4CXE6"/>
<dbReference type="Gene3D" id="3.40.50.280">
    <property type="entry name" value="Cobalamin-binding domain"/>
    <property type="match status" value="1"/>
</dbReference>
<dbReference type="Gene3D" id="3.80.30.20">
    <property type="entry name" value="tm_1862 like domain"/>
    <property type="match status" value="1"/>
</dbReference>